<dbReference type="AlphaFoldDB" id="A0AA42FKS7"/>
<protein>
    <submittedName>
        <fullName evidence="1">Uncharacterized protein</fullName>
    </submittedName>
</protein>
<proteinExistence type="predicted"/>
<name>A0AA42FKS7_9GAMM</name>
<evidence type="ECO:0000313" key="2">
    <source>
        <dbReference type="Proteomes" id="UP001156701"/>
    </source>
</evidence>
<reference evidence="1" key="1">
    <citation type="submission" date="2023-03" db="EMBL/GenBank/DDBJ databases">
        <title>a new species belonging to Providencia genus.</title>
        <authorList>
            <person name="Yang W."/>
            <person name="Hu F."/>
            <person name="Shen S."/>
            <person name="Ding L."/>
            <person name="Yin D."/>
        </authorList>
    </citation>
    <scope>NUCLEOTIDE SEQUENCE</scope>
    <source>
        <strain evidence="1">CRE-3FA-0001</strain>
    </source>
</reference>
<dbReference type="Proteomes" id="UP001156701">
    <property type="component" value="Unassembled WGS sequence"/>
</dbReference>
<gene>
    <name evidence="1" type="ORF">P7V44_08985</name>
</gene>
<sequence length="110" mass="12228">MEITETKDVWLVISNTDLNEGRGSDFVASICESKATAMRIGEHGYVQGSKCPIRKGIGVKIKNTWYYPSEIEPMTKDDKNKQRLIDAKEAAFEKAKLAGLSDDEIAMLGM</sequence>
<dbReference type="RefSeq" id="WP_278030711.1">
    <property type="nucleotide sequence ID" value="NZ_JARRYG010000008.1"/>
</dbReference>
<accession>A0AA42FKS7</accession>
<comment type="caution">
    <text evidence="1">The sequence shown here is derived from an EMBL/GenBank/DDBJ whole genome shotgun (WGS) entry which is preliminary data.</text>
</comment>
<dbReference type="EMBL" id="JARRYG010000008">
    <property type="protein sequence ID" value="MDG4696374.1"/>
    <property type="molecule type" value="Genomic_DNA"/>
</dbReference>
<organism evidence="1 2">
    <name type="scientific">Providencia huashanensis</name>
    <dbReference type="NCBI Taxonomy" id="3037798"/>
    <lineage>
        <taxon>Bacteria</taxon>
        <taxon>Pseudomonadati</taxon>
        <taxon>Pseudomonadota</taxon>
        <taxon>Gammaproteobacteria</taxon>
        <taxon>Enterobacterales</taxon>
        <taxon>Morganellaceae</taxon>
        <taxon>Providencia</taxon>
    </lineage>
</organism>
<evidence type="ECO:0000313" key="1">
    <source>
        <dbReference type="EMBL" id="MDG4696374.1"/>
    </source>
</evidence>